<feature type="signal peptide" evidence="2">
    <location>
        <begin position="1"/>
        <end position="20"/>
    </location>
</feature>
<evidence type="ECO:0000313" key="3">
    <source>
        <dbReference type="EMBL" id="CAB3361969.1"/>
    </source>
</evidence>
<gene>
    <name evidence="3" type="ORF">CLODIP_2_CD01843</name>
</gene>
<keyword evidence="4" id="KW-1185">Reference proteome</keyword>
<feature type="compositionally biased region" description="Basic residues" evidence="1">
    <location>
        <begin position="30"/>
        <end position="44"/>
    </location>
</feature>
<reference evidence="3 4" key="1">
    <citation type="submission" date="2020-04" db="EMBL/GenBank/DDBJ databases">
        <authorList>
            <person name="Alioto T."/>
            <person name="Alioto T."/>
            <person name="Gomez Garrido J."/>
        </authorList>
    </citation>
    <scope>NUCLEOTIDE SEQUENCE [LARGE SCALE GENOMIC DNA]</scope>
</reference>
<evidence type="ECO:0000313" key="4">
    <source>
        <dbReference type="Proteomes" id="UP000494165"/>
    </source>
</evidence>
<name>A0A8S1C8N5_9INSE</name>
<dbReference type="Proteomes" id="UP000494165">
    <property type="component" value="Unassembled WGS sequence"/>
</dbReference>
<keyword evidence="2" id="KW-0732">Signal</keyword>
<accession>A0A8S1C8N5</accession>
<evidence type="ECO:0000256" key="1">
    <source>
        <dbReference type="SAM" id="MobiDB-lite"/>
    </source>
</evidence>
<protein>
    <recommendedName>
        <fullName evidence="5">WH2 domain-containing protein</fullName>
    </recommendedName>
</protein>
<dbReference type="AlphaFoldDB" id="A0A8S1C8N5"/>
<evidence type="ECO:0000256" key="2">
    <source>
        <dbReference type="SAM" id="SignalP"/>
    </source>
</evidence>
<sequence length="407" mass="45371">MDPSMLIFNLLMAYFVRSKADNDETMPSGRRAKKKQQKRNRKRRQLLERSRRSRDDLINSALEETDVVAFVPTPRSVLNRSHRSSFCDVTDGSFLGTPSGDNKARGRTLFINSTPRRRISYSPSPSRFRSPQRPTSLLFSPVVTVEEAKLCGREETDSAPLQLACITSSTDKPEKTVLKLFNGSCVKGAFVTLLNTVTAYIWKIYLSFTTATITRTKKLDCSGDAALTAKLDQILQCINEISIKQDKFNERQENLFNRLSVLEAKMSSSAPIAIRALSSGAPPPPPPPPPPMPIFKAAEPLEIIKKPQNQLAVKDKGPSRPSITLEDILGVQLKKTPAVRPYSDRTPSKGSGLKGPLVSVDMIRSVKLKPTTMRRQSLERPLQTPSSIFFHSRNPSIFTETESELKI</sequence>
<proteinExistence type="predicted"/>
<feature type="region of interest" description="Disordered" evidence="1">
    <location>
        <begin position="22"/>
        <end position="52"/>
    </location>
</feature>
<comment type="caution">
    <text evidence="3">The sequence shown here is derived from an EMBL/GenBank/DDBJ whole genome shotgun (WGS) entry which is preliminary data.</text>
</comment>
<dbReference type="EMBL" id="CADEPI010000007">
    <property type="protein sequence ID" value="CAB3361969.1"/>
    <property type="molecule type" value="Genomic_DNA"/>
</dbReference>
<organism evidence="3 4">
    <name type="scientific">Cloeon dipterum</name>
    <dbReference type="NCBI Taxonomy" id="197152"/>
    <lineage>
        <taxon>Eukaryota</taxon>
        <taxon>Metazoa</taxon>
        <taxon>Ecdysozoa</taxon>
        <taxon>Arthropoda</taxon>
        <taxon>Hexapoda</taxon>
        <taxon>Insecta</taxon>
        <taxon>Pterygota</taxon>
        <taxon>Palaeoptera</taxon>
        <taxon>Ephemeroptera</taxon>
        <taxon>Pisciforma</taxon>
        <taxon>Baetidae</taxon>
        <taxon>Cloeon</taxon>
    </lineage>
</organism>
<evidence type="ECO:0008006" key="5">
    <source>
        <dbReference type="Google" id="ProtNLM"/>
    </source>
</evidence>
<dbReference type="OrthoDB" id="8193675at2759"/>
<feature type="chain" id="PRO_5035825536" description="WH2 domain-containing protein" evidence="2">
    <location>
        <begin position="21"/>
        <end position="407"/>
    </location>
</feature>